<organism evidence="4 5">
    <name type="scientific">Humidesulfovibrio mexicanus</name>
    <dbReference type="NCBI Taxonomy" id="147047"/>
    <lineage>
        <taxon>Bacteria</taxon>
        <taxon>Pseudomonadati</taxon>
        <taxon>Thermodesulfobacteriota</taxon>
        <taxon>Desulfovibrionia</taxon>
        <taxon>Desulfovibrionales</taxon>
        <taxon>Desulfovibrionaceae</taxon>
        <taxon>Humidesulfovibrio</taxon>
    </lineage>
</organism>
<dbReference type="Gene3D" id="2.60.40.790">
    <property type="match status" value="1"/>
</dbReference>
<evidence type="ECO:0000313" key="5">
    <source>
        <dbReference type="Proteomes" id="UP000198324"/>
    </source>
</evidence>
<keyword evidence="5" id="KW-1185">Reference proteome</keyword>
<dbReference type="Pfam" id="PF00011">
    <property type="entry name" value="HSP20"/>
    <property type="match status" value="1"/>
</dbReference>
<dbReference type="AlphaFoldDB" id="A0A238Z3T7"/>
<dbReference type="PROSITE" id="PS01031">
    <property type="entry name" value="SHSP"/>
    <property type="match status" value="1"/>
</dbReference>
<feature type="domain" description="SHSP" evidence="3">
    <location>
        <begin position="45"/>
        <end position="158"/>
    </location>
</feature>
<dbReference type="SUPFAM" id="SSF49764">
    <property type="entry name" value="HSP20-like chaperones"/>
    <property type="match status" value="1"/>
</dbReference>
<dbReference type="InterPro" id="IPR031107">
    <property type="entry name" value="Small_HSP"/>
</dbReference>
<dbReference type="InterPro" id="IPR002068">
    <property type="entry name" value="A-crystallin/Hsp20_dom"/>
</dbReference>
<accession>A0A238Z3T7</accession>
<dbReference type="RefSeq" id="WP_089272725.1">
    <property type="nucleotide sequence ID" value="NZ_FZOC01000002.1"/>
</dbReference>
<protein>
    <submittedName>
        <fullName evidence="4">HSP20 family protein</fullName>
    </submittedName>
</protein>
<name>A0A238Z3T7_9BACT</name>
<sequence length="158" mass="17607">MLRQWLPVLRRRSEDALRPMSIADMMEEFWKSPFEPFPAEFGKSVFGASGFPAVNISETDKDIRVDAELPGLDPKDVEVSLDGGALVIRGEKKFEEDKKKDSFHRIERSYGSFTRTVPLPAPVEAKGVTAKFVKGVLRVALPKAKPAQPAHTIQIEGE</sequence>
<evidence type="ECO:0000259" key="3">
    <source>
        <dbReference type="PROSITE" id="PS01031"/>
    </source>
</evidence>
<dbReference type="EMBL" id="FZOC01000002">
    <property type="protein sequence ID" value="SNR77658.1"/>
    <property type="molecule type" value="Genomic_DNA"/>
</dbReference>
<dbReference type="CDD" id="cd06464">
    <property type="entry name" value="ACD_sHsps-like"/>
    <property type="match status" value="1"/>
</dbReference>
<dbReference type="PANTHER" id="PTHR11527">
    <property type="entry name" value="HEAT-SHOCK PROTEIN 20 FAMILY MEMBER"/>
    <property type="match status" value="1"/>
</dbReference>
<evidence type="ECO:0000313" key="4">
    <source>
        <dbReference type="EMBL" id="SNR77658.1"/>
    </source>
</evidence>
<dbReference type="Proteomes" id="UP000198324">
    <property type="component" value="Unassembled WGS sequence"/>
</dbReference>
<reference evidence="4 5" key="1">
    <citation type="submission" date="2017-06" db="EMBL/GenBank/DDBJ databases">
        <authorList>
            <person name="Kim H.J."/>
            <person name="Triplett B.A."/>
        </authorList>
    </citation>
    <scope>NUCLEOTIDE SEQUENCE [LARGE SCALE GENOMIC DNA]</scope>
    <source>
        <strain evidence="4 5">DSM 13116</strain>
    </source>
</reference>
<evidence type="ECO:0000256" key="2">
    <source>
        <dbReference type="RuleBase" id="RU003616"/>
    </source>
</evidence>
<proteinExistence type="inferred from homology"/>
<dbReference type="OrthoDB" id="9811615at2"/>
<dbReference type="InterPro" id="IPR008978">
    <property type="entry name" value="HSP20-like_chaperone"/>
</dbReference>
<gene>
    <name evidence="4" type="ORF">SAMN04488503_1200</name>
</gene>
<comment type="similarity">
    <text evidence="1 2">Belongs to the small heat shock protein (HSP20) family.</text>
</comment>
<evidence type="ECO:0000256" key="1">
    <source>
        <dbReference type="PROSITE-ProRule" id="PRU00285"/>
    </source>
</evidence>